<dbReference type="SUPFAM" id="SSF52266">
    <property type="entry name" value="SGNH hydrolase"/>
    <property type="match status" value="1"/>
</dbReference>
<comment type="caution">
    <text evidence="3">The sequence shown here is derived from an EMBL/GenBank/DDBJ whole genome shotgun (WGS) entry which is preliminary data.</text>
</comment>
<proteinExistence type="predicted"/>
<evidence type="ECO:0000313" key="3">
    <source>
        <dbReference type="EMBL" id="MFD1782388.1"/>
    </source>
</evidence>
<dbReference type="PANTHER" id="PTHR30383:SF5">
    <property type="entry name" value="SGNH HYDROLASE-TYPE ESTERASE DOMAIN-CONTAINING PROTEIN"/>
    <property type="match status" value="1"/>
</dbReference>
<dbReference type="InterPro" id="IPR036514">
    <property type="entry name" value="SGNH_hydro_sf"/>
</dbReference>
<reference evidence="4" key="1">
    <citation type="journal article" date="2019" name="Int. J. Syst. Evol. Microbiol.">
        <title>The Global Catalogue of Microorganisms (GCM) 10K type strain sequencing project: providing services to taxonomists for standard genome sequencing and annotation.</title>
        <authorList>
            <consortium name="The Broad Institute Genomics Platform"/>
            <consortium name="The Broad Institute Genome Sequencing Center for Infectious Disease"/>
            <person name="Wu L."/>
            <person name="Ma J."/>
        </authorList>
    </citation>
    <scope>NUCLEOTIDE SEQUENCE [LARGE SCALE GENOMIC DNA]</scope>
    <source>
        <strain evidence="4">DFY28</strain>
    </source>
</reference>
<dbReference type="InterPro" id="IPR013830">
    <property type="entry name" value="SGNH_hydro"/>
</dbReference>
<feature type="chain" id="PRO_5046204522" evidence="1">
    <location>
        <begin position="24"/>
        <end position="241"/>
    </location>
</feature>
<gene>
    <name evidence="3" type="ORF">ACFSC0_03195</name>
</gene>
<accession>A0ABW4MX91</accession>
<organism evidence="3 4">
    <name type="scientific">Phenylobacterium terrae</name>
    <dbReference type="NCBI Taxonomy" id="2665495"/>
    <lineage>
        <taxon>Bacteria</taxon>
        <taxon>Pseudomonadati</taxon>
        <taxon>Pseudomonadota</taxon>
        <taxon>Alphaproteobacteria</taxon>
        <taxon>Caulobacterales</taxon>
        <taxon>Caulobacteraceae</taxon>
        <taxon>Phenylobacterium</taxon>
    </lineage>
</organism>
<dbReference type="InterPro" id="IPR051532">
    <property type="entry name" value="Ester_Hydrolysis_Enzymes"/>
</dbReference>
<evidence type="ECO:0000259" key="2">
    <source>
        <dbReference type="Pfam" id="PF13472"/>
    </source>
</evidence>
<dbReference type="PANTHER" id="PTHR30383">
    <property type="entry name" value="THIOESTERASE 1/PROTEASE 1/LYSOPHOSPHOLIPASE L1"/>
    <property type="match status" value="1"/>
</dbReference>
<evidence type="ECO:0000256" key="1">
    <source>
        <dbReference type="SAM" id="SignalP"/>
    </source>
</evidence>
<dbReference type="Pfam" id="PF13472">
    <property type="entry name" value="Lipase_GDSL_2"/>
    <property type="match status" value="1"/>
</dbReference>
<keyword evidence="1" id="KW-0732">Signal</keyword>
<evidence type="ECO:0000313" key="4">
    <source>
        <dbReference type="Proteomes" id="UP001597237"/>
    </source>
</evidence>
<feature type="signal peptide" evidence="1">
    <location>
        <begin position="1"/>
        <end position="23"/>
    </location>
</feature>
<feature type="domain" description="SGNH hydrolase-type esterase" evidence="2">
    <location>
        <begin position="67"/>
        <end position="212"/>
    </location>
</feature>
<dbReference type="EMBL" id="JBHUEY010000001">
    <property type="protein sequence ID" value="MFD1782388.1"/>
    <property type="molecule type" value="Genomic_DNA"/>
</dbReference>
<dbReference type="Proteomes" id="UP001597237">
    <property type="component" value="Unassembled WGS sequence"/>
</dbReference>
<protein>
    <submittedName>
        <fullName evidence="3">GDSL-type esterase/lipase family protein</fullName>
    </submittedName>
</protein>
<dbReference type="Gene3D" id="3.40.50.1110">
    <property type="entry name" value="SGNH hydrolase"/>
    <property type="match status" value="1"/>
</dbReference>
<name>A0ABW4MX91_9CAUL</name>
<sequence length="241" mass="26241">MMRFGSLAGLAAAFALSASGAAAQPAVADADPARFADQIAAFAEEDRAALRPACQIVFTGSSSVRFWKTLGQDLAPLPVLNRGFGGSRIADVNHFFEQVVGRYRPAAVVFYAGENDLAAGKDPAAIVADFEQFLALKEKALGETPVYFISLKPSKLRWDHFAAQSWVNDRIRELADRRADLEFIDVVGPMLQDGRPKDIFVEDNLHMTPAGYVLWTGAVKPVLERDAERLQADCQRRSAAG</sequence>
<keyword evidence="4" id="KW-1185">Reference proteome</keyword>
<dbReference type="RefSeq" id="WP_377280555.1">
    <property type="nucleotide sequence ID" value="NZ_JBHRSI010000001.1"/>
</dbReference>